<dbReference type="STRING" id="356305.SAMN05421841_1914"/>
<evidence type="ECO:0000256" key="1">
    <source>
        <dbReference type="SAM" id="SignalP"/>
    </source>
</evidence>
<reference evidence="3" key="1">
    <citation type="submission" date="2016-10" db="EMBL/GenBank/DDBJ databases">
        <authorList>
            <person name="Varghese N."/>
            <person name="Submissions S."/>
        </authorList>
    </citation>
    <scope>NUCLEOTIDE SEQUENCE [LARGE SCALE GENOMIC DNA]</scope>
    <source>
        <strain evidence="3">DSM 17724</strain>
    </source>
</reference>
<feature type="signal peptide" evidence="1">
    <location>
        <begin position="1"/>
        <end position="19"/>
    </location>
</feature>
<dbReference type="Proteomes" id="UP000199469">
    <property type="component" value="Unassembled WGS sequence"/>
</dbReference>
<dbReference type="EMBL" id="FOIU01000001">
    <property type="protein sequence ID" value="SEW26435.1"/>
    <property type="molecule type" value="Genomic_DNA"/>
</dbReference>
<keyword evidence="1" id="KW-0732">Signal</keyword>
<protein>
    <submittedName>
        <fullName evidence="2">Uncharacterized protein</fullName>
    </submittedName>
</protein>
<gene>
    <name evidence="2" type="ORF">SAMN05421841_1914</name>
</gene>
<proteinExistence type="predicted"/>
<feature type="chain" id="PRO_5011658003" evidence="1">
    <location>
        <begin position="20"/>
        <end position="423"/>
    </location>
</feature>
<keyword evidence="3" id="KW-1185">Reference proteome</keyword>
<accession>A0A1I0QHM1</accession>
<dbReference type="OrthoDB" id="1246284at2"/>
<dbReference type="AlphaFoldDB" id="A0A1I0QHM1"/>
<name>A0A1I0QHM1_9FLAO</name>
<evidence type="ECO:0000313" key="3">
    <source>
        <dbReference type="Proteomes" id="UP000199469"/>
    </source>
</evidence>
<evidence type="ECO:0000313" key="2">
    <source>
        <dbReference type="EMBL" id="SEW26435.1"/>
    </source>
</evidence>
<dbReference type="RefSeq" id="WP_089791826.1">
    <property type="nucleotide sequence ID" value="NZ_FOIU01000001.1"/>
</dbReference>
<sequence length="423" mass="44294">MKKIKLLLPFSVLSVAAFGQVGINTSNPQGIFNIDAAKDNATTGVPTAAQQANDFTVMQNGSIGIGTTAPHASAILDITSTNKGILAPRMSLSSRTDVTTVPNPAVGLLVYNLGTQPTFTYKGYVFWNGTEWRSFDNSSLDVGTVGALACNSVSLTPNTYASGVPYTGTMSIPYTGGNGGVYQSQTIGPVNGLTATLNGGNFANGSGTLNYTISGTPTVSSPSTTTFTITIGGQTCSTTIGAGSSISVGQEVNWSGEAPANIGSGGLDETASIPTNYLSNYAADVPVMDGMRFDFYFINNVTGAGTISAIPRLVNVSGGNLKVNFSAMSSVQNYGSNNVLLGPNQFINLDDGIYNGYGLNMTTSSVPASYTSPSTSHTEIETVDLWVNNHWYRANYYPVIDNNNTTTPSDDIRRIAISIKRLK</sequence>
<organism evidence="2 3">
    <name type="scientific">Chryseobacterium wanjuense</name>
    <dbReference type="NCBI Taxonomy" id="356305"/>
    <lineage>
        <taxon>Bacteria</taxon>
        <taxon>Pseudomonadati</taxon>
        <taxon>Bacteroidota</taxon>
        <taxon>Flavobacteriia</taxon>
        <taxon>Flavobacteriales</taxon>
        <taxon>Weeksellaceae</taxon>
        <taxon>Chryseobacterium group</taxon>
        <taxon>Chryseobacterium</taxon>
    </lineage>
</organism>